<dbReference type="Proteomes" id="UP000002524">
    <property type="component" value="Chromosome 2"/>
</dbReference>
<evidence type="ECO:0000313" key="3">
    <source>
        <dbReference type="Proteomes" id="UP000002524"/>
    </source>
</evidence>
<proteinExistence type="predicted"/>
<evidence type="ECO:0000256" key="1">
    <source>
        <dbReference type="SAM" id="MobiDB-lite"/>
    </source>
</evidence>
<evidence type="ECO:0000313" key="2">
    <source>
        <dbReference type="EMBL" id="AAF12346.1"/>
    </source>
</evidence>
<dbReference type="EMBL" id="AE001825">
    <property type="protein sequence ID" value="AAF12346.1"/>
    <property type="molecule type" value="Genomic_DNA"/>
</dbReference>
<feature type="region of interest" description="Disordered" evidence="1">
    <location>
        <begin position="1"/>
        <end position="29"/>
    </location>
</feature>
<dbReference type="PATRIC" id="fig|243230.17.peg.2967"/>
<feature type="compositionally biased region" description="Basic and acidic residues" evidence="1">
    <location>
        <begin position="132"/>
        <end position="144"/>
    </location>
</feature>
<dbReference type="InParanoid" id="Q9RZ72"/>
<dbReference type="PIR" id="D75602">
    <property type="entry name" value="D75602"/>
</dbReference>
<dbReference type="OrthoDB" id="9941225at2"/>
<dbReference type="PaxDb" id="243230-DR_A0082"/>
<feature type="region of interest" description="Disordered" evidence="1">
    <location>
        <begin position="132"/>
        <end position="185"/>
    </location>
</feature>
<dbReference type="EnsemblBacteria" id="AAF12346">
    <property type="protein sequence ID" value="AAF12346"/>
    <property type="gene ID" value="DR_A0082"/>
</dbReference>
<dbReference type="STRING" id="243230.DR_A0082"/>
<organism evidence="2 3">
    <name type="scientific">Deinococcus radiodurans (strain ATCC 13939 / DSM 20539 / JCM 16871 / CCUG 27074 / LMG 4051 / NBRC 15346 / NCIMB 9279 / VKM B-1422 / R1)</name>
    <dbReference type="NCBI Taxonomy" id="243230"/>
    <lineage>
        <taxon>Bacteria</taxon>
        <taxon>Thermotogati</taxon>
        <taxon>Deinococcota</taxon>
        <taxon>Deinococci</taxon>
        <taxon>Deinococcales</taxon>
        <taxon>Deinococcaceae</taxon>
        <taxon>Deinococcus</taxon>
    </lineage>
</organism>
<name>Q9RZ72_DEIRA</name>
<protein>
    <submittedName>
        <fullName evidence="2">Uncharacterized protein</fullName>
    </submittedName>
</protein>
<dbReference type="HOGENOM" id="CLU_1459048_0_0_0"/>
<dbReference type="AlphaFoldDB" id="Q9RZ72"/>
<keyword evidence="3" id="KW-1185">Reference proteome</keyword>
<accession>Q9RZ72</accession>
<dbReference type="KEGG" id="dra:DR_A0082"/>
<sequence>MLPVGHGRMHGRQSLLGRRTRQHPGRLGRTMTGPNIYAYATARDLLEAIPWYERVECDLAAISTAWMRQMGRASGTFDVRGLPFPAVNFSAVHLILSPLVREENGKRTLLKFKQWLEDNGITHMRITGKGNWERQHEYSRDGGRKWGRMRVQSDAPPQPAPTQVIEPPVPPPPVPVTEDDLSLWD</sequence>
<gene>
    <name evidence="2" type="ordered locus">DR_A0082</name>
</gene>
<reference evidence="2 3" key="1">
    <citation type="journal article" date="1999" name="Science">
        <title>Genome sequence of the radioresistant bacterium Deinococcus radiodurans R1.</title>
        <authorList>
            <person name="White O."/>
            <person name="Eisen J.A."/>
            <person name="Heidelberg J.F."/>
            <person name="Hickey E.K."/>
            <person name="Peterson J.D."/>
            <person name="Dodson R.J."/>
            <person name="Haft D.H."/>
            <person name="Gwinn M.L."/>
            <person name="Nelson W.C."/>
            <person name="Richardson D.L."/>
            <person name="Moffat K.S."/>
            <person name="Qin H."/>
            <person name="Jiang L."/>
            <person name="Pamphile W."/>
            <person name="Crosby M."/>
            <person name="Shen M."/>
            <person name="Vamathevan J.J."/>
            <person name="Lam P."/>
            <person name="McDonald L."/>
            <person name="Utterback T."/>
            <person name="Zalewski C."/>
            <person name="Makarova K.S."/>
            <person name="Aravind L."/>
            <person name="Daly M.J."/>
            <person name="Minton K.W."/>
            <person name="Fleischmann R.D."/>
            <person name="Ketchum K.A."/>
            <person name="Nelson K.E."/>
            <person name="Salzberg S."/>
            <person name="Smith H.O."/>
            <person name="Venter J.C."/>
            <person name="Fraser C.M."/>
        </authorList>
    </citation>
    <scope>NUCLEOTIDE SEQUENCE [LARGE SCALE GENOMIC DNA]</scope>
    <source>
        <strain evidence="3">ATCC 13939 / DSM 20539 / JCM 16871 / LMG 4051 / NBRC 15346 / NCIMB 9279 / R1 / VKM B-1422</strain>
    </source>
</reference>